<dbReference type="STRING" id="1359163.NLO413_0228"/>
<dbReference type="SUPFAM" id="SSF56925">
    <property type="entry name" value="OMPA-like"/>
    <property type="match status" value="1"/>
</dbReference>
<keyword evidence="1" id="KW-0472">Membrane</keyword>
<dbReference type="AlphaFoldDB" id="A0A0F3NLE5"/>
<gene>
    <name evidence="2" type="ORF">NLO413_0228</name>
</gene>
<evidence type="ECO:0000256" key="1">
    <source>
        <dbReference type="SAM" id="Phobius"/>
    </source>
</evidence>
<dbReference type="InterPro" id="IPR011250">
    <property type="entry name" value="OMP/PagP_B-barrel"/>
</dbReference>
<comment type="caution">
    <text evidence="2">The sequence shown here is derived from an EMBL/GenBank/DDBJ whole genome shotgun (WGS) entry which is preliminary data.</text>
</comment>
<feature type="transmembrane region" description="Helical" evidence="1">
    <location>
        <begin position="6"/>
        <end position="22"/>
    </location>
</feature>
<proteinExistence type="predicted"/>
<dbReference type="EMBL" id="LANX01000001">
    <property type="protein sequence ID" value="KJV68860.1"/>
    <property type="molecule type" value="Genomic_DNA"/>
</dbReference>
<reference evidence="2 3" key="1">
    <citation type="submission" date="2015-02" db="EMBL/GenBank/DDBJ databases">
        <title>Genome Sequencing of Rickettsiales.</title>
        <authorList>
            <person name="Daugherty S.C."/>
            <person name="Su Q."/>
            <person name="Abolude K."/>
            <person name="Beier-Sexton M."/>
            <person name="Carlyon J.A."/>
            <person name="Carter R."/>
            <person name="Day N.P."/>
            <person name="Dumler S.J."/>
            <person name="Dyachenko V."/>
            <person name="Godinez A."/>
            <person name="Kurtti T.J."/>
            <person name="Lichay M."/>
            <person name="Mullins K.E."/>
            <person name="Ott S."/>
            <person name="Pappas-Brown V."/>
            <person name="Paris D.H."/>
            <person name="Patel P."/>
            <person name="Richards A.L."/>
            <person name="Sadzewicz L."/>
            <person name="Sears K."/>
            <person name="Seidman D."/>
            <person name="Sengamalay N."/>
            <person name="Stenos J."/>
            <person name="Tallon L.J."/>
            <person name="Vincent G."/>
            <person name="Fraser C.M."/>
            <person name="Munderloh U."/>
            <person name="Dunning-Hotopp J.C."/>
        </authorList>
    </citation>
    <scope>NUCLEOTIDE SEQUENCE [LARGE SCALE GENOMIC DNA]</scope>
    <source>
        <strain evidence="2 3">RAC413</strain>
    </source>
</reference>
<name>A0A0F3NLE5_9RICK</name>
<evidence type="ECO:0000313" key="3">
    <source>
        <dbReference type="Proteomes" id="UP000033562"/>
    </source>
</evidence>
<protein>
    <submittedName>
        <fullName evidence="2">Outer membrane beta-barrel domain protein</fullName>
    </submittedName>
</protein>
<keyword evidence="3" id="KW-1185">Reference proteome</keyword>
<sequence length="231" mass="27457">MYFFVYLIYFIAIFYNKAFGYLPSKVYYKLGYVYNFNYQDSLKSQYFRYEKGGKDFYIIIGTNFKNNFYHELGLHYTSTFPELYSISDEEKSNIIRIMTNINSKKLSLFKIKDMLTINKISLIYNIYSLYPVNDKVSVYLGCGIGVIEVLKYYGLKSKIGNHYGIVMQYNAGVSYLLNRKLKVYLGYNFSKNYWKYQTNSIYDEYGNSVLYHFLNFELRSYGLDMGLVFIL</sequence>
<evidence type="ECO:0000313" key="2">
    <source>
        <dbReference type="EMBL" id="KJV68860.1"/>
    </source>
</evidence>
<keyword evidence="1" id="KW-1133">Transmembrane helix</keyword>
<dbReference type="Gene3D" id="2.40.160.20">
    <property type="match status" value="1"/>
</dbReference>
<keyword evidence="1" id="KW-0812">Transmembrane</keyword>
<dbReference type="Proteomes" id="UP000033562">
    <property type="component" value="Unassembled WGS sequence"/>
</dbReference>
<accession>A0A0F3NLE5</accession>
<organism evidence="2 3">
    <name type="scientific">Candidatus Neoehrlichia procyonis str. RAC413</name>
    <dbReference type="NCBI Taxonomy" id="1359163"/>
    <lineage>
        <taxon>Bacteria</taxon>
        <taxon>Pseudomonadati</taxon>
        <taxon>Pseudomonadota</taxon>
        <taxon>Alphaproteobacteria</taxon>
        <taxon>Rickettsiales</taxon>
        <taxon>Anaplasmataceae</taxon>
        <taxon>Candidatus Neoehrlichia</taxon>
    </lineage>
</organism>